<organism evidence="3 4">
    <name type="scientific">Epilithonimonas zeae</name>
    <dbReference type="NCBI Taxonomy" id="1416779"/>
    <lineage>
        <taxon>Bacteria</taxon>
        <taxon>Pseudomonadati</taxon>
        <taxon>Bacteroidota</taxon>
        <taxon>Flavobacteriia</taxon>
        <taxon>Flavobacteriales</taxon>
        <taxon>Weeksellaceae</taxon>
        <taxon>Chryseobacterium group</taxon>
        <taxon>Epilithonimonas</taxon>
    </lineage>
</organism>
<dbReference type="RefSeq" id="WP_074233705.1">
    <property type="nucleotide sequence ID" value="NZ_FSRK01000001.1"/>
</dbReference>
<keyword evidence="4" id="KW-1185">Reference proteome</keyword>
<evidence type="ECO:0000256" key="1">
    <source>
        <dbReference type="SAM" id="MobiDB-lite"/>
    </source>
</evidence>
<accession>A0A1N6EZH1</accession>
<evidence type="ECO:0000313" key="3">
    <source>
        <dbReference type="EMBL" id="SIN88396.1"/>
    </source>
</evidence>
<dbReference type="EMBL" id="FSRK01000001">
    <property type="protein sequence ID" value="SIN88396.1"/>
    <property type="molecule type" value="Genomic_DNA"/>
</dbReference>
<sequence length="89" mass="10117">MKKIIIIFILCISTKSFSQLVSNARNANISTIKTDEKIEESTQKNITVLNPMGRLAKPVIINKMDTTKDNKMISEKPQPQLLSTKRKQE</sequence>
<keyword evidence="2" id="KW-0732">Signal</keyword>
<proteinExistence type="predicted"/>
<reference evidence="4" key="1">
    <citation type="submission" date="2016-11" db="EMBL/GenBank/DDBJ databases">
        <authorList>
            <person name="Varghese N."/>
            <person name="Submissions S."/>
        </authorList>
    </citation>
    <scope>NUCLEOTIDE SEQUENCE [LARGE SCALE GENOMIC DNA]</scope>
    <source>
        <strain evidence="4">DSM 27623</strain>
    </source>
</reference>
<evidence type="ECO:0000313" key="4">
    <source>
        <dbReference type="Proteomes" id="UP000185207"/>
    </source>
</evidence>
<dbReference type="Proteomes" id="UP000185207">
    <property type="component" value="Unassembled WGS sequence"/>
</dbReference>
<evidence type="ECO:0000256" key="2">
    <source>
        <dbReference type="SAM" id="SignalP"/>
    </source>
</evidence>
<feature type="chain" id="PRO_5012590972" evidence="2">
    <location>
        <begin position="19"/>
        <end position="89"/>
    </location>
</feature>
<name>A0A1N6EZH1_9FLAO</name>
<feature type="region of interest" description="Disordered" evidence="1">
    <location>
        <begin position="66"/>
        <end position="89"/>
    </location>
</feature>
<feature type="signal peptide" evidence="2">
    <location>
        <begin position="1"/>
        <end position="18"/>
    </location>
</feature>
<dbReference type="STRING" id="1416779.SAMN05444409_0948"/>
<dbReference type="AlphaFoldDB" id="A0A1N6EZH1"/>
<gene>
    <name evidence="3" type="ORF">SAMN05444409_0948</name>
</gene>
<dbReference type="OrthoDB" id="9883314at2"/>
<protein>
    <submittedName>
        <fullName evidence="3">Uncharacterized protein</fullName>
    </submittedName>
</protein>